<dbReference type="GO" id="GO:0005524">
    <property type="term" value="F:ATP binding"/>
    <property type="evidence" value="ECO:0007669"/>
    <property type="project" value="UniProtKB-KW"/>
</dbReference>
<organism evidence="6 7">
    <name type="scientific">Geodia barretti</name>
    <name type="common">Barrett's horny sponge</name>
    <dbReference type="NCBI Taxonomy" id="519541"/>
    <lineage>
        <taxon>Eukaryota</taxon>
        <taxon>Metazoa</taxon>
        <taxon>Porifera</taxon>
        <taxon>Demospongiae</taxon>
        <taxon>Heteroscleromorpha</taxon>
        <taxon>Tetractinellida</taxon>
        <taxon>Astrophorina</taxon>
        <taxon>Geodiidae</taxon>
        <taxon>Geodia</taxon>
    </lineage>
</organism>
<dbReference type="AlphaFoldDB" id="A0AA35WLJ2"/>
<evidence type="ECO:0000313" key="7">
    <source>
        <dbReference type="Proteomes" id="UP001174909"/>
    </source>
</evidence>
<dbReference type="SUPFAM" id="SSF52540">
    <property type="entry name" value="P-loop containing nucleoside triphosphate hydrolases"/>
    <property type="match status" value="1"/>
</dbReference>
<feature type="compositionally biased region" description="Basic residues" evidence="4">
    <location>
        <begin position="326"/>
        <end position="339"/>
    </location>
</feature>
<dbReference type="InterPro" id="IPR003593">
    <property type="entry name" value="AAA+_ATPase"/>
</dbReference>
<keyword evidence="1" id="KW-0813">Transport</keyword>
<reference evidence="6" key="1">
    <citation type="submission" date="2023-03" db="EMBL/GenBank/DDBJ databases">
        <authorList>
            <person name="Steffen K."/>
            <person name="Cardenas P."/>
        </authorList>
    </citation>
    <scope>NUCLEOTIDE SEQUENCE</scope>
</reference>
<dbReference type="PROSITE" id="PS00211">
    <property type="entry name" value="ABC_TRANSPORTER_1"/>
    <property type="match status" value="1"/>
</dbReference>
<dbReference type="GO" id="GO:0005315">
    <property type="term" value="F:phosphate transmembrane transporter activity"/>
    <property type="evidence" value="ECO:0007669"/>
    <property type="project" value="InterPro"/>
</dbReference>
<dbReference type="CDD" id="cd03260">
    <property type="entry name" value="ABC_PstB_phosphate_transporter"/>
    <property type="match status" value="1"/>
</dbReference>
<dbReference type="EMBL" id="CASHTH010001687">
    <property type="protein sequence ID" value="CAI8018342.1"/>
    <property type="molecule type" value="Genomic_DNA"/>
</dbReference>
<keyword evidence="2" id="KW-0547">Nucleotide-binding</keyword>
<dbReference type="InterPro" id="IPR005670">
    <property type="entry name" value="PstB-like"/>
</dbReference>
<dbReference type="SMART" id="SM00382">
    <property type="entry name" value="AAA"/>
    <property type="match status" value="1"/>
</dbReference>
<dbReference type="InterPro" id="IPR017871">
    <property type="entry name" value="ABC_transporter-like_CS"/>
</dbReference>
<dbReference type="Gene3D" id="3.40.50.300">
    <property type="entry name" value="P-loop containing nucleotide triphosphate hydrolases"/>
    <property type="match status" value="1"/>
</dbReference>
<dbReference type="PANTHER" id="PTHR43423:SF1">
    <property type="entry name" value="ABC TRANSPORTER I FAMILY MEMBER 17"/>
    <property type="match status" value="1"/>
</dbReference>
<dbReference type="InterPro" id="IPR027417">
    <property type="entry name" value="P-loop_NTPase"/>
</dbReference>
<accession>A0AA35WLJ2</accession>
<dbReference type="Pfam" id="PF00005">
    <property type="entry name" value="ABC_tran"/>
    <property type="match status" value="1"/>
</dbReference>
<dbReference type="GO" id="GO:0035435">
    <property type="term" value="P:phosphate ion transmembrane transport"/>
    <property type="evidence" value="ECO:0007669"/>
    <property type="project" value="InterPro"/>
</dbReference>
<protein>
    <submittedName>
        <fullName evidence="6">Phosphate import ATP-binding protein PstB 3</fullName>
    </submittedName>
</protein>
<evidence type="ECO:0000313" key="6">
    <source>
        <dbReference type="EMBL" id="CAI8018342.1"/>
    </source>
</evidence>
<keyword evidence="3 6" id="KW-0067">ATP-binding</keyword>
<gene>
    <name evidence="6" type="ORF">GBAR_LOCUS11120</name>
</gene>
<dbReference type="PROSITE" id="PS50893">
    <property type="entry name" value="ABC_TRANSPORTER_2"/>
    <property type="match status" value="1"/>
</dbReference>
<evidence type="ECO:0000259" key="5">
    <source>
        <dbReference type="PROSITE" id="PS50893"/>
    </source>
</evidence>
<comment type="caution">
    <text evidence="6">The sequence shown here is derived from an EMBL/GenBank/DDBJ whole genome shotgun (WGS) entry which is preliminary data.</text>
</comment>
<sequence length="339" mass="37487">MAATEAATRPAVRAIDVGVYYGSNKVVEGVSLDIPEHEITAIIGPSGAGKSTLLRCINRMNDLIEIFRMEGEMWFGDFNLYDPGSDPTQIRYKIGMVFQRPNPFPKSIYDNIAFGPRINGFSGNMNDMVEQSLMAAALWDEVKDRLKESALSLSGGQQQRLCIARALAVEPSVVLMDEPCSSLDPIATLAIEELMQELKKTYSIVIVTHNMQQAGRVSDKTAFLMPDEKRVAHLIEFGGHPNAVHQSRRRAHRGIHHGPIWLGTRAAAKRSEVHPKGASNAEIRLRTRSVEPASRPDRDGHPRRASDPTRARGAAESRPRTGAADHRRRRPSGSSSRRP</sequence>
<feature type="domain" description="ABC transporter" evidence="5">
    <location>
        <begin position="12"/>
        <end position="251"/>
    </location>
</feature>
<dbReference type="Proteomes" id="UP001174909">
    <property type="component" value="Unassembled WGS sequence"/>
</dbReference>
<dbReference type="GO" id="GO:0016887">
    <property type="term" value="F:ATP hydrolysis activity"/>
    <property type="evidence" value="ECO:0007669"/>
    <property type="project" value="InterPro"/>
</dbReference>
<feature type="region of interest" description="Disordered" evidence="4">
    <location>
        <begin position="266"/>
        <end position="339"/>
    </location>
</feature>
<dbReference type="PANTHER" id="PTHR43423">
    <property type="entry name" value="ABC TRANSPORTER I FAMILY MEMBER 17"/>
    <property type="match status" value="1"/>
</dbReference>
<evidence type="ECO:0000256" key="3">
    <source>
        <dbReference type="ARBA" id="ARBA00022840"/>
    </source>
</evidence>
<evidence type="ECO:0000256" key="1">
    <source>
        <dbReference type="ARBA" id="ARBA00022448"/>
    </source>
</evidence>
<dbReference type="GO" id="GO:0016020">
    <property type="term" value="C:membrane"/>
    <property type="evidence" value="ECO:0007669"/>
    <property type="project" value="InterPro"/>
</dbReference>
<feature type="compositionally biased region" description="Basic and acidic residues" evidence="4">
    <location>
        <begin position="283"/>
        <end position="325"/>
    </location>
</feature>
<name>A0AA35WLJ2_GEOBA</name>
<keyword evidence="7" id="KW-1185">Reference proteome</keyword>
<proteinExistence type="predicted"/>
<evidence type="ECO:0000256" key="2">
    <source>
        <dbReference type="ARBA" id="ARBA00022741"/>
    </source>
</evidence>
<evidence type="ECO:0000256" key="4">
    <source>
        <dbReference type="SAM" id="MobiDB-lite"/>
    </source>
</evidence>
<dbReference type="InterPro" id="IPR003439">
    <property type="entry name" value="ABC_transporter-like_ATP-bd"/>
</dbReference>